<feature type="chain" id="PRO_5001516803" evidence="1">
    <location>
        <begin position="20"/>
        <end position="102"/>
    </location>
</feature>
<keyword evidence="1" id="KW-0732">Signal</keyword>
<protein>
    <submittedName>
        <fullName evidence="2">Putative secreted protein</fullName>
    </submittedName>
</protein>
<evidence type="ECO:0000313" key="2">
    <source>
        <dbReference type="EMBL" id="JAC28494.1"/>
    </source>
</evidence>
<evidence type="ECO:0000256" key="1">
    <source>
        <dbReference type="SAM" id="SignalP"/>
    </source>
</evidence>
<reference evidence="2" key="1">
    <citation type="submission" date="2014-03" db="EMBL/GenBank/DDBJ databases">
        <title>The sialotranscriptome of Amblyomma triste, Amblyomma parvum and Amblyomma cajennense ticks, uncovered by 454-based RNA-seq.</title>
        <authorList>
            <person name="Garcia G.R."/>
            <person name="Gardinassi L.G."/>
            <person name="Ribeiro J.M."/>
            <person name="Anatriello E."/>
            <person name="Ferreira B.R."/>
            <person name="Moreira H.N."/>
            <person name="Mafra C."/>
            <person name="Olegario M.M."/>
            <person name="Szabo P.J."/>
            <person name="Miranda-Santos I.K."/>
            <person name="Maruyama S.R."/>
        </authorList>
    </citation>
    <scope>NUCLEOTIDE SEQUENCE</scope>
    <source>
        <strain evidence="2">Mato Grasso do Sul</strain>
        <tissue evidence="2">Salivary glands</tissue>
    </source>
</reference>
<name>A0A023G3V3_AMBTT</name>
<proteinExistence type="evidence at transcript level"/>
<feature type="signal peptide" evidence="1">
    <location>
        <begin position="1"/>
        <end position="19"/>
    </location>
</feature>
<dbReference type="EMBL" id="GBBM01006924">
    <property type="protein sequence ID" value="JAC28494.1"/>
    <property type="molecule type" value="mRNA"/>
</dbReference>
<accession>A0A023G3V3</accession>
<organism evidence="2">
    <name type="scientific">Amblyomma triste</name>
    <name type="common">Neotropical tick</name>
    <dbReference type="NCBI Taxonomy" id="251400"/>
    <lineage>
        <taxon>Eukaryota</taxon>
        <taxon>Metazoa</taxon>
        <taxon>Ecdysozoa</taxon>
        <taxon>Arthropoda</taxon>
        <taxon>Chelicerata</taxon>
        <taxon>Arachnida</taxon>
        <taxon>Acari</taxon>
        <taxon>Parasitiformes</taxon>
        <taxon>Ixodida</taxon>
        <taxon>Ixodoidea</taxon>
        <taxon>Ixodidae</taxon>
        <taxon>Amblyomminae</taxon>
        <taxon>Amblyomma</taxon>
    </lineage>
</organism>
<dbReference type="AlphaFoldDB" id="A0A023G3V3"/>
<sequence>MQLLQTVVICMVLGAFAVAAQRSPYRYRYQDPYPSRNQRDYQLYLQHRHCLRRCDAYDHCDGNCICISRGDFPHIEEGLCFDPSIPIPEHFRGLGYRHGYGK</sequence>